<name>A0AAV4M2R1_CAEEX</name>
<sequence>MILSGNLIYINLRSLLQIAFSRVVEAECFTVTMFPVYFIHFHGSAWPPPFSYTRPSRDHKYLNPLVLQHPVPDDFGLSWRLMRGSKERGER</sequence>
<dbReference type="EMBL" id="BPLR01019338">
    <property type="protein sequence ID" value="GIX66742.1"/>
    <property type="molecule type" value="Genomic_DNA"/>
</dbReference>
<gene>
    <name evidence="1" type="ORF">CEXT_258581</name>
</gene>
<reference evidence="1 2" key="1">
    <citation type="submission" date="2021-06" db="EMBL/GenBank/DDBJ databases">
        <title>Caerostris extrusa draft genome.</title>
        <authorList>
            <person name="Kono N."/>
            <person name="Arakawa K."/>
        </authorList>
    </citation>
    <scope>NUCLEOTIDE SEQUENCE [LARGE SCALE GENOMIC DNA]</scope>
</reference>
<accession>A0AAV4M2R1</accession>
<organism evidence="1 2">
    <name type="scientific">Caerostris extrusa</name>
    <name type="common">Bark spider</name>
    <name type="synonym">Caerostris bankana</name>
    <dbReference type="NCBI Taxonomy" id="172846"/>
    <lineage>
        <taxon>Eukaryota</taxon>
        <taxon>Metazoa</taxon>
        <taxon>Ecdysozoa</taxon>
        <taxon>Arthropoda</taxon>
        <taxon>Chelicerata</taxon>
        <taxon>Arachnida</taxon>
        <taxon>Araneae</taxon>
        <taxon>Araneomorphae</taxon>
        <taxon>Entelegynae</taxon>
        <taxon>Araneoidea</taxon>
        <taxon>Araneidae</taxon>
        <taxon>Caerostris</taxon>
    </lineage>
</organism>
<proteinExistence type="predicted"/>
<comment type="caution">
    <text evidence="1">The sequence shown here is derived from an EMBL/GenBank/DDBJ whole genome shotgun (WGS) entry which is preliminary data.</text>
</comment>
<evidence type="ECO:0000313" key="2">
    <source>
        <dbReference type="Proteomes" id="UP001054945"/>
    </source>
</evidence>
<protein>
    <submittedName>
        <fullName evidence="1">Uncharacterized protein</fullName>
    </submittedName>
</protein>
<evidence type="ECO:0000313" key="1">
    <source>
        <dbReference type="EMBL" id="GIX66742.1"/>
    </source>
</evidence>
<dbReference type="AlphaFoldDB" id="A0AAV4M2R1"/>
<keyword evidence="2" id="KW-1185">Reference proteome</keyword>
<dbReference type="Proteomes" id="UP001054945">
    <property type="component" value="Unassembled WGS sequence"/>
</dbReference>